<dbReference type="AlphaFoldDB" id="A0A438MUD1"/>
<dbReference type="PANTHER" id="PTHR37534">
    <property type="entry name" value="TRANSCRIPTIONAL ACTIVATOR PROTEIN UGA3"/>
    <property type="match status" value="1"/>
</dbReference>
<comment type="subcellular location">
    <subcellularLocation>
        <location evidence="1">Nucleus</location>
    </subcellularLocation>
</comment>
<evidence type="ECO:0000313" key="8">
    <source>
        <dbReference type="Proteomes" id="UP000288859"/>
    </source>
</evidence>
<keyword evidence="2" id="KW-0805">Transcription regulation</keyword>
<dbReference type="Pfam" id="PF11951">
    <property type="entry name" value="Fungal_trans_2"/>
    <property type="match status" value="1"/>
</dbReference>
<keyword evidence="4" id="KW-0804">Transcription</keyword>
<dbReference type="Proteomes" id="UP000288859">
    <property type="component" value="Unassembled WGS sequence"/>
</dbReference>
<dbReference type="GO" id="GO:0003677">
    <property type="term" value="F:DNA binding"/>
    <property type="evidence" value="ECO:0007669"/>
    <property type="project" value="UniProtKB-KW"/>
</dbReference>
<dbReference type="GO" id="GO:0008270">
    <property type="term" value="F:zinc ion binding"/>
    <property type="evidence" value="ECO:0007669"/>
    <property type="project" value="InterPro"/>
</dbReference>
<dbReference type="GO" id="GO:0000981">
    <property type="term" value="F:DNA-binding transcription factor activity, RNA polymerase II-specific"/>
    <property type="evidence" value="ECO:0007669"/>
    <property type="project" value="InterPro"/>
</dbReference>
<evidence type="ECO:0000256" key="2">
    <source>
        <dbReference type="ARBA" id="ARBA00023015"/>
    </source>
</evidence>
<evidence type="ECO:0000256" key="5">
    <source>
        <dbReference type="ARBA" id="ARBA00023242"/>
    </source>
</evidence>
<evidence type="ECO:0000313" key="7">
    <source>
        <dbReference type="EMBL" id="RVX67334.1"/>
    </source>
</evidence>
<name>A0A438MUD1_EXOME</name>
<evidence type="ECO:0000259" key="6">
    <source>
        <dbReference type="Pfam" id="PF00172"/>
    </source>
</evidence>
<reference evidence="7 8" key="1">
    <citation type="submission" date="2017-03" db="EMBL/GenBank/DDBJ databases">
        <title>Genomes of endolithic fungi from Antarctica.</title>
        <authorList>
            <person name="Coleine C."/>
            <person name="Masonjones S."/>
            <person name="Stajich J.E."/>
        </authorList>
    </citation>
    <scope>NUCLEOTIDE SEQUENCE [LARGE SCALE GENOMIC DNA]</scope>
    <source>
        <strain evidence="7 8">CCFEE 6314</strain>
    </source>
</reference>
<dbReference type="OrthoDB" id="2015447at2759"/>
<gene>
    <name evidence="7" type="ORF">B0A52_09115</name>
</gene>
<evidence type="ECO:0000256" key="4">
    <source>
        <dbReference type="ARBA" id="ARBA00023163"/>
    </source>
</evidence>
<dbReference type="InterPro" id="IPR021858">
    <property type="entry name" value="Fun_TF"/>
</dbReference>
<dbReference type="InterPro" id="IPR001138">
    <property type="entry name" value="Zn2Cys6_DnaBD"/>
</dbReference>
<proteinExistence type="predicted"/>
<dbReference type="SUPFAM" id="SSF57701">
    <property type="entry name" value="Zn2/Cys6 DNA-binding domain"/>
    <property type="match status" value="1"/>
</dbReference>
<dbReference type="Pfam" id="PF00172">
    <property type="entry name" value="Zn_clus"/>
    <property type="match status" value="1"/>
</dbReference>
<feature type="domain" description="Zn(2)-C6 fungal-type" evidence="6">
    <location>
        <begin position="33"/>
        <end position="69"/>
    </location>
</feature>
<comment type="caution">
    <text evidence="7">The sequence shown here is derived from an EMBL/GenBank/DDBJ whole genome shotgun (WGS) entry which is preliminary data.</text>
</comment>
<accession>A0A438MUD1</accession>
<evidence type="ECO:0000256" key="3">
    <source>
        <dbReference type="ARBA" id="ARBA00023125"/>
    </source>
</evidence>
<dbReference type="EMBL" id="NAJM01000049">
    <property type="protein sequence ID" value="RVX67334.1"/>
    <property type="molecule type" value="Genomic_DNA"/>
</dbReference>
<sequence length="572" mass="63629">MSVTSCTSPDAPTQATQVVSKRTNSLGWAKSDCHTCSSLRRHCDRRRPRCSACIDDGIVCAGYVQQLDWERGKFRKGKPPRTGTTKKYDLAKSTHAIAQLPQPSAFVFVDESDNPLKARKRSLDLSKSHRELGDAISGFGHVQPLRRHSSASRSSAPWTVASSASIPAIMRAALSIPISIETPLTRFEESLSFFHNCFAETTLTFPVPINPWQSAIPHIHNNNPCVRFAVLAVAQRQHAHLSNAAENVSVLTLKDKALSLFAHTLPELSFEAGISTALLLLALDYAESGYSNWPVHLRGAHKILELNGGISLAESRPNLRSQVAMLLWYDVIAALTSRCGPIFPRSYVESLMFWQSESEWSFLALNGLPDDMFVDMYDICVAAGRLDTITQEEVMRFQNKLWNFEVVTHGNEMFHAMCEAWRLCLLLYCARVFPQPSPVDLNSNMEPAEDSEVAPATALATYPTPLDPHDLAVQIIRYIAKLPPLSSLQKQCVLPAMLAGCEIRSNEPELRKIIVDYGERWKKKTGIWIWDSSSEFMGAVWAVNDQATGDDACIIPWTEVVLPSSDYGYMFG</sequence>
<dbReference type="InterPro" id="IPR036864">
    <property type="entry name" value="Zn2-C6_fun-type_DNA-bd_sf"/>
</dbReference>
<keyword evidence="3" id="KW-0238">DNA-binding</keyword>
<protein>
    <recommendedName>
        <fullName evidence="6">Zn(2)-C6 fungal-type domain-containing protein</fullName>
    </recommendedName>
</protein>
<dbReference type="VEuPathDB" id="FungiDB:PV10_04391"/>
<evidence type="ECO:0000256" key="1">
    <source>
        <dbReference type="ARBA" id="ARBA00004123"/>
    </source>
</evidence>
<dbReference type="PANTHER" id="PTHR37534:SF46">
    <property type="entry name" value="ZN(II)2CYS6 TRANSCRIPTION FACTOR (EUROFUNG)"/>
    <property type="match status" value="1"/>
</dbReference>
<dbReference type="GO" id="GO:0005634">
    <property type="term" value="C:nucleus"/>
    <property type="evidence" value="ECO:0007669"/>
    <property type="project" value="UniProtKB-SubCell"/>
</dbReference>
<keyword evidence="5" id="KW-0539">Nucleus</keyword>
<organism evidence="7 8">
    <name type="scientific">Exophiala mesophila</name>
    <name type="common">Black yeast-like fungus</name>
    <dbReference type="NCBI Taxonomy" id="212818"/>
    <lineage>
        <taxon>Eukaryota</taxon>
        <taxon>Fungi</taxon>
        <taxon>Dikarya</taxon>
        <taxon>Ascomycota</taxon>
        <taxon>Pezizomycotina</taxon>
        <taxon>Eurotiomycetes</taxon>
        <taxon>Chaetothyriomycetidae</taxon>
        <taxon>Chaetothyriales</taxon>
        <taxon>Herpotrichiellaceae</taxon>
        <taxon>Exophiala</taxon>
    </lineage>
</organism>